<dbReference type="PANTHER" id="PTHR33504:SF2">
    <property type="entry name" value="PROTEIN MFI"/>
    <property type="match status" value="1"/>
</dbReference>
<protein>
    <submittedName>
        <fullName evidence="2">C11orf65</fullName>
    </submittedName>
</protein>
<dbReference type="OrthoDB" id="10253073at2759"/>
<gene>
    <name evidence="2" type="ORF">EB796_016451</name>
</gene>
<keyword evidence="3" id="KW-1185">Reference proteome</keyword>
<dbReference type="AlphaFoldDB" id="A0A7J7JI05"/>
<dbReference type="PANTHER" id="PTHR33504">
    <property type="entry name" value="NADH DEHYDROGENASE (UBIQUINONE) 1 BETA SUBCOMPLEX, 4"/>
    <property type="match status" value="1"/>
</dbReference>
<accession>A0A7J7JI05</accession>
<dbReference type="Gene3D" id="1.20.5.190">
    <property type="match status" value="1"/>
</dbReference>
<reference evidence="2" key="1">
    <citation type="submission" date="2020-06" db="EMBL/GenBank/DDBJ databases">
        <title>Draft genome of Bugula neritina, a colonial animal packing powerful symbionts and potential medicines.</title>
        <authorList>
            <person name="Rayko M."/>
        </authorList>
    </citation>
    <scope>NUCLEOTIDE SEQUENCE [LARGE SCALE GENOMIC DNA]</scope>
    <source>
        <strain evidence="2">Kwan_BN1</strain>
    </source>
</reference>
<sequence>MSEETLEEKAIRLATAPKSLRKVLINEQTTEEARISAAIEIQRIARGYIVRNLGPRAYQAWRDESTFTLPVDVNSLSSVRFVESNRRTGHHNPSPTSEHRAKLKPSLTTTEAATKIQRCWRRHIDMQVYKYYEDLIKFRNQGDPALMLKAVNPKEAALLDAASGTHVKFRLAGDRFPPNIYYKIYTHRPIQDLCANAPRDYTKSGKQKDMRGQHNKNYSSLNTSLESTEDWYKRIENNGWRLVSDRLIPHMLSDPVTWATHNKVLPTFQHSKMLRIQDVEKLRKKRKIDWMKKLYKEGMLKAKTADPDTMALVEGATTGMVATLELEGEEAVAEWEVDELLDWTTSLNFEDYVTSWKQVGTSSLSETTVEKRYFFTSNSKTGDHRNTESLPVNKVVQEHIKPSTAEGTVR</sequence>
<evidence type="ECO:0000313" key="2">
    <source>
        <dbReference type="EMBL" id="KAF6025241.1"/>
    </source>
</evidence>
<evidence type="ECO:0000256" key="1">
    <source>
        <dbReference type="SAM" id="MobiDB-lite"/>
    </source>
</evidence>
<dbReference type="Pfam" id="PF00612">
    <property type="entry name" value="IQ"/>
    <property type="match status" value="2"/>
</dbReference>
<organism evidence="2 3">
    <name type="scientific">Bugula neritina</name>
    <name type="common">Brown bryozoan</name>
    <name type="synonym">Sertularia neritina</name>
    <dbReference type="NCBI Taxonomy" id="10212"/>
    <lineage>
        <taxon>Eukaryota</taxon>
        <taxon>Metazoa</taxon>
        <taxon>Spiralia</taxon>
        <taxon>Lophotrochozoa</taxon>
        <taxon>Bryozoa</taxon>
        <taxon>Gymnolaemata</taxon>
        <taxon>Cheilostomatida</taxon>
        <taxon>Flustrina</taxon>
        <taxon>Buguloidea</taxon>
        <taxon>Bugulidae</taxon>
        <taxon>Bugula</taxon>
    </lineage>
</organism>
<dbReference type="PROSITE" id="PS50096">
    <property type="entry name" value="IQ"/>
    <property type="match status" value="1"/>
</dbReference>
<feature type="region of interest" description="Disordered" evidence="1">
    <location>
        <begin position="84"/>
        <end position="108"/>
    </location>
</feature>
<comment type="caution">
    <text evidence="2">The sequence shown here is derived from an EMBL/GenBank/DDBJ whole genome shotgun (WGS) entry which is preliminary data.</text>
</comment>
<dbReference type="Proteomes" id="UP000593567">
    <property type="component" value="Unassembled WGS sequence"/>
</dbReference>
<evidence type="ECO:0000313" key="3">
    <source>
        <dbReference type="Proteomes" id="UP000593567"/>
    </source>
</evidence>
<name>A0A7J7JI05_BUGNE</name>
<proteinExistence type="predicted"/>
<dbReference type="EMBL" id="VXIV02002481">
    <property type="protein sequence ID" value="KAF6025241.1"/>
    <property type="molecule type" value="Genomic_DNA"/>
</dbReference>
<dbReference type="InterPro" id="IPR000048">
    <property type="entry name" value="IQ_motif_EF-hand-BS"/>
</dbReference>